<gene>
    <name evidence="11" type="ORF">B6S12_02095</name>
</gene>
<keyword evidence="9 10" id="KW-0472">Membrane</keyword>
<accession>A0A2W6MWS4</accession>
<keyword evidence="7" id="KW-0029">Amino-acid transport</keyword>
<feature type="transmembrane region" description="Helical" evidence="10">
    <location>
        <begin position="289"/>
        <end position="310"/>
    </location>
</feature>
<keyword evidence="12" id="KW-1185">Reference proteome</keyword>
<proteinExistence type="inferred from homology"/>
<keyword evidence="3" id="KW-0813">Transport</keyword>
<evidence type="ECO:0000256" key="2">
    <source>
        <dbReference type="ARBA" id="ARBA00005452"/>
    </source>
</evidence>
<dbReference type="RefSeq" id="WP_111229165.1">
    <property type="nucleotide sequence ID" value="NZ_NBIU01000003.1"/>
</dbReference>
<dbReference type="PANTHER" id="PTHR46997:SF1">
    <property type="entry name" value="LOW AFFINITY TRYPTOPHAN PERMEASE-RELATED"/>
    <property type="match status" value="1"/>
</dbReference>
<reference evidence="11 12" key="1">
    <citation type="submission" date="2017-03" db="EMBL/GenBank/DDBJ databases">
        <title>Genomic and clinical evidence uncovers the enterohepatic species Helicobacter valdiviensis as a potential human intestinal pathogen.</title>
        <authorList>
            <person name="Fresia P."/>
            <person name="Jara R."/>
            <person name="Sierra R."/>
            <person name="Ferres I."/>
            <person name="Greif G."/>
            <person name="Iraola G."/>
            <person name="Collado L."/>
        </authorList>
    </citation>
    <scope>NUCLEOTIDE SEQUENCE [LARGE SCALE GENOMIC DNA]</scope>
    <source>
        <strain evidence="11 12">WBE14</strain>
    </source>
</reference>
<evidence type="ECO:0000256" key="10">
    <source>
        <dbReference type="SAM" id="Phobius"/>
    </source>
</evidence>
<name>A0A2W6MWS4_9HELI</name>
<organism evidence="11 12">
    <name type="scientific">Helicobacter valdiviensis</name>
    <dbReference type="NCBI Taxonomy" id="1458358"/>
    <lineage>
        <taxon>Bacteria</taxon>
        <taxon>Pseudomonadati</taxon>
        <taxon>Campylobacterota</taxon>
        <taxon>Epsilonproteobacteria</taxon>
        <taxon>Campylobacterales</taxon>
        <taxon>Helicobacteraceae</taxon>
        <taxon>Helicobacter</taxon>
    </lineage>
</organism>
<feature type="transmembrane region" description="Helical" evidence="10">
    <location>
        <begin position="126"/>
        <end position="146"/>
    </location>
</feature>
<evidence type="ECO:0000256" key="1">
    <source>
        <dbReference type="ARBA" id="ARBA00004429"/>
    </source>
</evidence>
<dbReference type="PANTHER" id="PTHR46997">
    <property type="entry name" value="LOW AFFINITY TRYPTOPHAN PERMEASE-RELATED"/>
    <property type="match status" value="1"/>
</dbReference>
<dbReference type="EMBL" id="NBIU01000003">
    <property type="protein sequence ID" value="PZT48857.1"/>
    <property type="molecule type" value="Genomic_DNA"/>
</dbReference>
<evidence type="ECO:0000256" key="4">
    <source>
        <dbReference type="ARBA" id="ARBA00022475"/>
    </source>
</evidence>
<protein>
    <submittedName>
        <fullName evidence="11">Tryptophan permease</fullName>
    </submittedName>
</protein>
<keyword evidence="5" id="KW-0997">Cell inner membrane</keyword>
<dbReference type="GO" id="GO:0005886">
    <property type="term" value="C:plasma membrane"/>
    <property type="evidence" value="ECO:0007669"/>
    <property type="project" value="UniProtKB-SubCell"/>
</dbReference>
<feature type="transmembrane region" description="Helical" evidence="10">
    <location>
        <begin position="389"/>
        <end position="408"/>
    </location>
</feature>
<dbReference type="OrthoDB" id="18749at2"/>
<dbReference type="GO" id="GO:0015173">
    <property type="term" value="F:aromatic amino acid transmembrane transporter activity"/>
    <property type="evidence" value="ECO:0007669"/>
    <property type="project" value="InterPro"/>
</dbReference>
<feature type="transmembrane region" description="Helical" evidence="10">
    <location>
        <begin position="153"/>
        <end position="173"/>
    </location>
</feature>
<comment type="similarity">
    <text evidence="2">Belongs to the amino acid/polyamine transporter 2 family. Mtr/TnaB/TyrP permease subfamily.</text>
</comment>
<dbReference type="NCBIfam" id="TIGR00837">
    <property type="entry name" value="araaP"/>
    <property type="match status" value="1"/>
</dbReference>
<feature type="transmembrane region" description="Helical" evidence="10">
    <location>
        <begin position="38"/>
        <end position="62"/>
    </location>
</feature>
<feature type="transmembrane region" description="Helical" evidence="10">
    <location>
        <begin position="347"/>
        <end position="368"/>
    </location>
</feature>
<comment type="subcellular location">
    <subcellularLocation>
        <location evidence="1">Cell inner membrane</location>
        <topology evidence="1">Multi-pass membrane protein</topology>
    </subcellularLocation>
</comment>
<keyword evidence="8 10" id="KW-1133">Transmembrane helix</keyword>
<evidence type="ECO:0000313" key="12">
    <source>
        <dbReference type="Proteomes" id="UP000249746"/>
    </source>
</evidence>
<dbReference type="Pfam" id="PF03222">
    <property type="entry name" value="Trp_Tyr_perm"/>
    <property type="match status" value="1"/>
</dbReference>
<evidence type="ECO:0000256" key="8">
    <source>
        <dbReference type="ARBA" id="ARBA00022989"/>
    </source>
</evidence>
<evidence type="ECO:0000256" key="9">
    <source>
        <dbReference type="ARBA" id="ARBA00023136"/>
    </source>
</evidence>
<evidence type="ECO:0000256" key="5">
    <source>
        <dbReference type="ARBA" id="ARBA00022519"/>
    </source>
</evidence>
<evidence type="ECO:0000313" key="11">
    <source>
        <dbReference type="EMBL" id="PZT48857.1"/>
    </source>
</evidence>
<feature type="transmembrane region" description="Helical" evidence="10">
    <location>
        <begin position="83"/>
        <end position="106"/>
    </location>
</feature>
<evidence type="ECO:0000256" key="3">
    <source>
        <dbReference type="ARBA" id="ARBA00022448"/>
    </source>
</evidence>
<dbReference type="AlphaFoldDB" id="A0A2W6MWS4"/>
<keyword evidence="4" id="KW-1003">Cell membrane</keyword>
<comment type="caution">
    <text evidence="11">The sequence shown here is derived from an EMBL/GenBank/DDBJ whole genome shotgun (WGS) entry which is preliminary data.</text>
</comment>
<evidence type="ECO:0000256" key="6">
    <source>
        <dbReference type="ARBA" id="ARBA00022692"/>
    </source>
</evidence>
<keyword evidence="6 10" id="KW-0812">Transmembrane</keyword>
<dbReference type="PRINTS" id="PR00166">
    <property type="entry name" value="AROAAPRMEASE"/>
</dbReference>
<dbReference type="InterPro" id="IPR013059">
    <property type="entry name" value="Trp_tyr_transpt"/>
</dbReference>
<dbReference type="Gene3D" id="1.20.1740.10">
    <property type="entry name" value="Amino acid/polyamine transporter I"/>
    <property type="match status" value="1"/>
</dbReference>
<dbReference type="InterPro" id="IPR018227">
    <property type="entry name" value="Amino_acid_transport_2"/>
</dbReference>
<dbReference type="GO" id="GO:0003333">
    <property type="term" value="P:amino acid transmembrane transport"/>
    <property type="evidence" value="ECO:0007669"/>
    <property type="project" value="InterPro"/>
</dbReference>
<feature type="transmembrane region" description="Helical" evidence="10">
    <location>
        <begin position="229"/>
        <end position="247"/>
    </location>
</feature>
<feature type="transmembrane region" description="Helical" evidence="10">
    <location>
        <begin position="12"/>
        <end position="32"/>
    </location>
</feature>
<evidence type="ECO:0000256" key="7">
    <source>
        <dbReference type="ARBA" id="ARBA00022970"/>
    </source>
</evidence>
<feature type="transmembrane region" description="Helical" evidence="10">
    <location>
        <begin position="193"/>
        <end position="217"/>
    </location>
</feature>
<dbReference type="Proteomes" id="UP000249746">
    <property type="component" value="Unassembled WGS sequence"/>
</dbReference>
<sequence>MLGLNEKPSVLGGTMIVAGTAIGAGMLALPTISAGMWLWYSIALLFISWMMMLFSSQALLEVNLNYKPGASFHTLVQDNLGKFWNLINGLSVAFVLYILIYAYISGGGSVVEPIFKSFFGIDSSNYTRLLSGIFFALFLSGCVWWSTYAVDRISVIMIGGMVLTFIFAMSGMLGEIKIDFLLNSTSTENNYTIYIFAALSTYLTSFCFHASVPSLVKYFGKDPISINKCLLYGTFIAFFAYVVWIIASDGNIAREGFKQVIAEGGNVDDLLRAAGAGLNSSLLIKALEIFSFLAVATSFLGAGLGLFDYMADLCGFDDSRLGRTKTLLVTFLPPLIFASIYPDGFLYAIGWAGLAATIWSVIIPALLLKASREKGSPNTYRVKGGMLTIYMLLIFGVIVAVCHILLVFEKLPMYQ</sequence>